<dbReference type="InterPro" id="IPR020802">
    <property type="entry name" value="TesA-like"/>
</dbReference>
<evidence type="ECO:0000256" key="5">
    <source>
        <dbReference type="SAM" id="MobiDB-lite"/>
    </source>
</evidence>
<dbReference type="CDD" id="cd05930">
    <property type="entry name" value="A_NRPS"/>
    <property type="match status" value="1"/>
</dbReference>
<dbReference type="PROSITE" id="PS00455">
    <property type="entry name" value="AMP_BINDING"/>
    <property type="match status" value="2"/>
</dbReference>
<dbReference type="SMART" id="SM00824">
    <property type="entry name" value="PKS_TE"/>
    <property type="match status" value="1"/>
</dbReference>
<dbReference type="Gene3D" id="1.10.1200.10">
    <property type="entry name" value="ACP-like"/>
    <property type="match status" value="1"/>
</dbReference>
<dbReference type="InterPro" id="IPR036736">
    <property type="entry name" value="ACP-like_sf"/>
</dbReference>
<dbReference type="NCBIfam" id="TIGR01733">
    <property type="entry name" value="AA-adenyl-dom"/>
    <property type="match status" value="2"/>
</dbReference>
<dbReference type="GO" id="GO:0008610">
    <property type="term" value="P:lipid biosynthetic process"/>
    <property type="evidence" value="ECO:0007669"/>
    <property type="project" value="UniProtKB-ARBA"/>
</dbReference>
<dbReference type="FunFam" id="3.40.50.980:FF:000001">
    <property type="entry name" value="Non-ribosomal peptide synthetase"/>
    <property type="match status" value="2"/>
</dbReference>
<dbReference type="Gene3D" id="3.40.50.980">
    <property type="match status" value="4"/>
</dbReference>
<evidence type="ECO:0000256" key="4">
    <source>
        <dbReference type="ARBA" id="ARBA00022553"/>
    </source>
</evidence>
<dbReference type="InterPro" id="IPR020806">
    <property type="entry name" value="PKS_PP-bd"/>
</dbReference>
<feature type="region of interest" description="Disordered" evidence="5">
    <location>
        <begin position="2018"/>
        <end position="2040"/>
    </location>
</feature>
<dbReference type="Pfam" id="PF13193">
    <property type="entry name" value="AMP-binding_C"/>
    <property type="match status" value="2"/>
</dbReference>
<dbReference type="InterPro" id="IPR009081">
    <property type="entry name" value="PP-bd_ACP"/>
</dbReference>
<dbReference type="Proteomes" id="UP000619355">
    <property type="component" value="Unassembled WGS sequence"/>
</dbReference>
<dbReference type="GO" id="GO:0003824">
    <property type="term" value="F:catalytic activity"/>
    <property type="evidence" value="ECO:0007669"/>
    <property type="project" value="InterPro"/>
</dbReference>
<dbReference type="SUPFAM" id="SSF56801">
    <property type="entry name" value="Acetyl-CoA synthetase-like"/>
    <property type="match status" value="2"/>
</dbReference>
<dbReference type="InterPro" id="IPR001242">
    <property type="entry name" value="Condensation_dom"/>
</dbReference>
<dbReference type="InterPro" id="IPR023213">
    <property type="entry name" value="CAT-like_dom_sf"/>
</dbReference>
<dbReference type="FunFam" id="3.40.50.12780:FF:000012">
    <property type="entry name" value="Non-ribosomal peptide synthetase"/>
    <property type="match status" value="2"/>
</dbReference>
<evidence type="ECO:0000313" key="7">
    <source>
        <dbReference type="EMBL" id="GHG78313.1"/>
    </source>
</evidence>
<keyword evidence="3" id="KW-0596">Phosphopantetheine</keyword>
<feature type="domain" description="Carrier" evidence="6">
    <location>
        <begin position="971"/>
        <end position="1046"/>
    </location>
</feature>
<dbReference type="Pfam" id="PF00550">
    <property type="entry name" value="PP-binding"/>
    <property type="match status" value="2"/>
</dbReference>
<evidence type="ECO:0000256" key="1">
    <source>
        <dbReference type="ARBA" id="ARBA00001957"/>
    </source>
</evidence>
<dbReference type="SUPFAM" id="SSF47336">
    <property type="entry name" value="ACP-like"/>
    <property type="match status" value="2"/>
</dbReference>
<gene>
    <name evidence="7" type="ORF">GCM10018980_77010</name>
</gene>
<dbReference type="GO" id="GO:0043041">
    <property type="term" value="P:amino acid activation for nonribosomal peptide biosynthetic process"/>
    <property type="evidence" value="ECO:0007669"/>
    <property type="project" value="TreeGrafter"/>
</dbReference>
<dbReference type="CDD" id="cd19540">
    <property type="entry name" value="LCL_NRPS-like"/>
    <property type="match status" value="1"/>
</dbReference>
<comment type="similarity">
    <text evidence="2">Belongs to the ATP-dependent AMP-binding enzyme family.</text>
</comment>
<dbReference type="Pfam" id="PF00975">
    <property type="entry name" value="Thioesterase"/>
    <property type="match status" value="1"/>
</dbReference>
<evidence type="ECO:0000313" key="8">
    <source>
        <dbReference type="Proteomes" id="UP000619355"/>
    </source>
</evidence>
<dbReference type="SUPFAM" id="SSF53474">
    <property type="entry name" value="alpha/beta-Hydrolases"/>
    <property type="match status" value="1"/>
</dbReference>
<dbReference type="InterPro" id="IPR001031">
    <property type="entry name" value="Thioesterase"/>
</dbReference>
<dbReference type="PROSITE" id="PS00012">
    <property type="entry name" value="PHOSPHOPANTETHEINE"/>
    <property type="match status" value="2"/>
</dbReference>
<feature type="domain" description="Carrier" evidence="6">
    <location>
        <begin position="2036"/>
        <end position="2111"/>
    </location>
</feature>
<dbReference type="Gene3D" id="3.40.50.1820">
    <property type="entry name" value="alpha/beta hydrolase"/>
    <property type="match status" value="1"/>
</dbReference>
<dbReference type="CDD" id="cd17646">
    <property type="entry name" value="A_NRPS_AB3403-like"/>
    <property type="match status" value="1"/>
</dbReference>
<dbReference type="SMART" id="SM00823">
    <property type="entry name" value="PKS_PP"/>
    <property type="match status" value="2"/>
</dbReference>
<dbReference type="InterPro" id="IPR025110">
    <property type="entry name" value="AMP-bd_C"/>
</dbReference>
<proteinExistence type="inferred from homology"/>
<accession>A0A919F4X3</accession>
<dbReference type="GO" id="GO:0005829">
    <property type="term" value="C:cytosol"/>
    <property type="evidence" value="ECO:0007669"/>
    <property type="project" value="TreeGrafter"/>
</dbReference>
<dbReference type="GO" id="GO:0031177">
    <property type="term" value="F:phosphopantetheine binding"/>
    <property type="evidence" value="ECO:0007669"/>
    <property type="project" value="InterPro"/>
</dbReference>
<dbReference type="EMBL" id="BNBF01000053">
    <property type="protein sequence ID" value="GHG78313.1"/>
    <property type="molecule type" value="Genomic_DNA"/>
</dbReference>
<dbReference type="GO" id="GO:0072330">
    <property type="term" value="P:monocarboxylic acid biosynthetic process"/>
    <property type="evidence" value="ECO:0007669"/>
    <property type="project" value="UniProtKB-ARBA"/>
</dbReference>
<dbReference type="GO" id="GO:0044550">
    <property type="term" value="P:secondary metabolite biosynthetic process"/>
    <property type="evidence" value="ECO:0007669"/>
    <property type="project" value="UniProtKB-ARBA"/>
</dbReference>
<dbReference type="CDD" id="cd19543">
    <property type="entry name" value="DCL_NRPS"/>
    <property type="match status" value="1"/>
</dbReference>
<dbReference type="Gene3D" id="3.30.300.30">
    <property type="match status" value="2"/>
</dbReference>
<sequence>MGTEPVKKTVIEDVLPLGPLQEGLFFHALYDEDGVDPYTVQSLFHLRGAIDVDSLREAARALLRRHGVLRAGFRQRGGERPVQVVRREVPLRWTEHDLSGLSDGERETELRRLVDEDRVRRFDMNRPPLMRFTFVRYGADEYRLLVTKHHILMDGWSSPIVVRDLFELYVSKGDASGLPPVTPYREYLAWLGKRDRPAAEAAWRQELAGLAEPTLLAPRAPGALTGVPESFEATFSEELTASLTALARGHGWTLNTLVQGAWGLLLGSLTGRDDVVFGTTVSGRPPEIPGVEHMVGLFINTLPVRVVLDPAEPLTTLFDRLHDQQVRLMDHQHVGLTDIQALAGRGPLFDTLLLFENYAVDTAGVESTLAGASVTAGSGRDATHYPLTLTMAPGPRMRLKLGYRPDLFDEAEVRDLVARLTRLFEAVAADPGQLVGRVDDLSADTRRQMLPEWDTDGREVPATVLPAMFEEQAARTPERAAVLHRGIRLTYAELNARANRLAHLLVRRGAGPGRLVALALPRSERMIVTLLAVLKAGAGYLPVDPQYPADRLRYILQDARPALVLTESSVAQRLPAERELLIELDAPATAAACEACPDRDVLDTDRTAPLSPAHLAYVIYTSGSTGRPKGVMVTHGNVANLALWARHEIGVERMRRVLLTTSLNFDVSVFEMFGPLLSGGTLEVLDDLLALSSRPAGGDPPGTLVSAVPSALAQLISQGDVRISPDTVVLCGERLSAQTAADIHWALSPGRLANVYGPTEATVYATEWSTERPVDGTAPPIGRPLSNYRALVLDRRLRPVTPGDEGELYLAGAGVTRGYLGRPGLTSERFVADPYGPPGSRMYRTGDLVRRREDGDLDYVGRTDDQVKLRGFRIELGEVEAVLADDPAVAHAAAAVRDHQDGDRRLVGYVVAAPGKRPEPARVRARTADRLPEHMVPSAVVVLDALPMTANGKLDRMALPAPETATGPARAPRTPHEEILCGLFAEVLGVDRVGPDDSFFDLGGHSLLATRLVSRARAALGVELAIRSLFERPTPAALVRLLSASDAGRGRPTARERPAELPLSFAQQRLWFLYRMGDHGAYHIPTAVRMTGTVDLRALRAALDDVVARHESLRTVFPEEDGRPRQVVLPEAVMPFEHVEVSPSSLQERLAREVARPFDLAHDVPIRAHLFSLGATEHVLVLNAHHLTADGWSLGPLGRDFSLAYTARCQGLAPNWPELPLQYADFVLWQRQVLGEENDPGSAVARQVEYWRGALGGLPEEIPLPVDRPRPAELTGRGGTVVFTLDAATHRSLAALARETRTTLFMVLQAGIATLLHRLGSGSDIPLGTPIAGRTDDLLDDLIGLFVNTLVLRTDVSGDPAFRELLGRIREQDLEAYAHQDLPFERLVEVLNPERSLSRHPLFQVMFTLQNTGDSELELPGLTVAPQPVALDVSKFDLGFELSEELTADGVQDGIDGVLRYNADLFDPDTAQSLVDRLVRVLHGAVIDPDQPISRIPVMDAAERHRVLNDWNDTGHDVPDETLVTLLERRAALVPERTALVFEGESLTFAELNACANRLARLLMSHGAGPQRLVAVALPRSFDLVVALLAVLKTGAAYVPLDTGYPADRLAYMLDDSRPVLVLTGGDATGALGSPLPCPVLVLDGDDVRDTLPGLPDGDLTAAERGAELVPGLPAYVIYTSGSTGRPKGVVVEHAGIVNRLLWMQDRYRLTAQDRVLQKTPAGFDVSVWEFFWPLIEGATLVVARPDGHKDPEYLADLIRAERVTTAHFVPSTLRVFLRDEANLRDTPLRQVMCSGEALPRELAERFLSLCDAELHNLYGPTEASVDVTHWQCADDGTDRPVPIGRPVWNTSLYVLDEHLRPVPPGVPGDLYLAGVQLARGYLGRPELTARTFVADPFAADGTRMYRTGDVARRRPDGVLEYLGRADDQVKLRGFRIELGEIEAVIDRDGRVARSAVVLREDRPGDPWLVAYVVPAADGRPEIAELRTRLDEAVPDYMVPAAFVTLEALPLTSNGKLDRRALPAPEHPTTAGQGRSAQTPREEILRRIFADVLGLPSVGVDDNFFDLGGHSLLIAQVAERVRREFGVDIGIRTVLRAPTASALAERLYELDEGDDLDALLPVWPHGSLPPLFCVHPGTGLSWPYSTLIPEISRDRPIYAFQAAGLRDGDALPESIEEVVDDYLRRIHEIQPHGPYHLLGWSLGGALAQAIAARLQHQGEEVALLCSLDGYPMEAVAVSVEPWSRQRFLSDLLQTAGLRPPHDGSLDGEEVMAALRADGSPFGSMSLEQLESIFRVFRNFAVIGHRFTPERFSGDLLFFRAARTADELGVSPRSWDKYVDGTVEVHDVDCAHGSITQPEAMAVIGPVLRVRLEDPS</sequence>
<dbReference type="PANTHER" id="PTHR45527">
    <property type="entry name" value="NONRIBOSOMAL PEPTIDE SYNTHETASE"/>
    <property type="match status" value="1"/>
</dbReference>
<dbReference type="InterPro" id="IPR010071">
    <property type="entry name" value="AA_adenyl_dom"/>
</dbReference>
<dbReference type="PANTHER" id="PTHR45527:SF1">
    <property type="entry name" value="FATTY ACID SYNTHASE"/>
    <property type="match status" value="1"/>
</dbReference>
<dbReference type="Gene3D" id="3.30.559.30">
    <property type="entry name" value="Nonribosomal peptide synthetase, condensation domain"/>
    <property type="match status" value="2"/>
</dbReference>
<feature type="compositionally biased region" description="Polar residues" evidence="5">
    <location>
        <begin position="2030"/>
        <end position="2039"/>
    </location>
</feature>
<comment type="caution">
    <text evidence="7">The sequence shown here is derived from an EMBL/GenBank/DDBJ whole genome shotgun (WGS) entry which is preliminary data.</text>
</comment>
<dbReference type="InterPro" id="IPR029058">
    <property type="entry name" value="AB_hydrolase_fold"/>
</dbReference>
<dbReference type="SUPFAM" id="SSF52777">
    <property type="entry name" value="CoA-dependent acyltransferases"/>
    <property type="match status" value="4"/>
</dbReference>
<dbReference type="FunFam" id="3.30.300.30:FF:000010">
    <property type="entry name" value="Enterobactin synthetase component F"/>
    <property type="match status" value="2"/>
</dbReference>
<dbReference type="FunFam" id="1.10.1200.10:FF:000016">
    <property type="entry name" value="Non-ribosomal peptide synthase"/>
    <property type="match status" value="2"/>
</dbReference>
<dbReference type="InterPro" id="IPR006162">
    <property type="entry name" value="Ppantetheine_attach_site"/>
</dbReference>
<protein>
    <recommendedName>
        <fullName evidence="6">Carrier domain-containing protein</fullName>
    </recommendedName>
</protein>
<dbReference type="FunFam" id="2.30.38.10:FF:000001">
    <property type="entry name" value="Non-ribosomal peptide synthetase PvdI"/>
    <property type="match status" value="2"/>
</dbReference>
<dbReference type="Gene3D" id="2.30.38.10">
    <property type="entry name" value="Luciferase, Domain 3"/>
    <property type="match status" value="2"/>
</dbReference>
<dbReference type="NCBIfam" id="NF003417">
    <property type="entry name" value="PRK04813.1"/>
    <property type="match status" value="3"/>
</dbReference>
<dbReference type="FunFam" id="3.40.50.980:FF:000002">
    <property type="entry name" value="Enterobactin synthetase component F"/>
    <property type="match status" value="1"/>
</dbReference>
<keyword evidence="8" id="KW-1185">Reference proteome</keyword>
<comment type="cofactor">
    <cofactor evidence="1">
        <name>pantetheine 4'-phosphate</name>
        <dbReference type="ChEBI" id="CHEBI:47942"/>
    </cofactor>
</comment>
<dbReference type="PROSITE" id="PS50075">
    <property type="entry name" value="CARRIER"/>
    <property type="match status" value="2"/>
</dbReference>
<reference evidence="8" key="1">
    <citation type="journal article" date="2019" name="Int. J. Syst. Evol. Microbiol.">
        <title>The Global Catalogue of Microorganisms (GCM) 10K type strain sequencing project: providing services to taxonomists for standard genome sequencing and annotation.</title>
        <authorList>
            <consortium name="The Broad Institute Genomics Platform"/>
            <consortium name="The Broad Institute Genome Sequencing Center for Infectious Disease"/>
            <person name="Wu L."/>
            <person name="Ma J."/>
        </authorList>
    </citation>
    <scope>NUCLEOTIDE SEQUENCE [LARGE SCALE GENOMIC DNA]</scope>
    <source>
        <strain evidence="8">JCM 4253</strain>
    </source>
</reference>
<dbReference type="GO" id="GO:0017000">
    <property type="term" value="P:antibiotic biosynthetic process"/>
    <property type="evidence" value="ECO:0007669"/>
    <property type="project" value="UniProtKB-ARBA"/>
</dbReference>
<keyword evidence="4" id="KW-0597">Phosphoprotein</keyword>
<dbReference type="InterPro" id="IPR020845">
    <property type="entry name" value="AMP-binding_CS"/>
</dbReference>
<evidence type="ECO:0000259" key="6">
    <source>
        <dbReference type="PROSITE" id="PS50075"/>
    </source>
</evidence>
<name>A0A919F4X3_9ACTN</name>
<organism evidence="7 8">
    <name type="scientific">Streptomyces capoamus</name>
    <dbReference type="NCBI Taxonomy" id="68183"/>
    <lineage>
        <taxon>Bacteria</taxon>
        <taxon>Bacillati</taxon>
        <taxon>Actinomycetota</taxon>
        <taxon>Actinomycetes</taxon>
        <taxon>Kitasatosporales</taxon>
        <taxon>Streptomycetaceae</taxon>
        <taxon>Streptomyces</taxon>
    </lineage>
</organism>
<dbReference type="InterPro" id="IPR000873">
    <property type="entry name" value="AMP-dep_synth/lig_dom"/>
</dbReference>
<dbReference type="Pfam" id="PF00668">
    <property type="entry name" value="Condensation"/>
    <property type="match status" value="2"/>
</dbReference>
<evidence type="ECO:0000256" key="2">
    <source>
        <dbReference type="ARBA" id="ARBA00006432"/>
    </source>
</evidence>
<dbReference type="Pfam" id="PF00501">
    <property type="entry name" value="AMP-binding"/>
    <property type="match status" value="2"/>
</dbReference>
<evidence type="ECO:0000256" key="3">
    <source>
        <dbReference type="ARBA" id="ARBA00022450"/>
    </source>
</evidence>
<dbReference type="Gene3D" id="3.30.559.10">
    <property type="entry name" value="Chloramphenicol acetyltransferase-like domain"/>
    <property type="match status" value="2"/>
</dbReference>
<dbReference type="InterPro" id="IPR045851">
    <property type="entry name" value="AMP-bd_C_sf"/>
</dbReference>